<proteinExistence type="predicted"/>
<keyword evidence="1" id="KW-0812">Transmembrane</keyword>
<comment type="caution">
    <text evidence="2">The sequence shown here is derived from an EMBL/GenBank/DDBJ whole genome shotgun (WGS) entry which is preliminary data.</text>
</comment>
<organism evidence="2 3">
    <name type="scientific">SAR86 cluster bacterium</name>
    <dbReference type="NCBI Taxonomy" id="2030880"/>
    <lineage>
        <taxon>Bacteria</taxon>
        <taxon>Pseudomonadati</taxon>
        <taxon>Pseudomonadota</taxon>
        <taxon>Gammaproteobacteria</taxon>
        <taxon>SAR86 cluster</taxon>
    </lineage>
</organism>
<feature type="transmembrane region" description="Helical" evidence="1">
    <location>
        <begin position="21"/>
        <end position="48"/>
    </location>
</feature>
<evidence type="ECO:0000256" key="1">
    <source>
        <dbReference type="SAM" id="Phobius"/>
    </source>
</evidence>
<dbReference type="Pfam" id="PF14333">
    <property type="entry name" value="DUF4389"/>
    <property type="match status" value="1"/>
</dbReference>
<name>A0A520MRN0_9GAMM</name>
<evidence type="ECO:0000313" key="2">
    <source>
        <dbReference type="EMBL" id="RZO23867.1"/>
    </source>
</evidence>
<sequence length="118" mass="13640">MNEINKDELLDLKKWQRLFFMVIYGAAINFVVSILIVLVAIQFIFYLFTSKTNTQLQSANNWLHGFFNDSLNFLSFNTDAKPWPFNSNDEEESDIQEEVVEAEAVELSNEEPKAEDPA</sequence>
<protein>
    <submittedName>
        <fullName evidence="2">DUF4389 domain-containing protein</fullName>
    </submittedName>
</protein>
<reference evidence="2 3" key="1">
    <citation type="submission" date="2019-02" db="EMBL/GenBank/DDBJ databases">
        <title>Prokaryotic population dynamics and viral predation in marine succession experiment using metagenomics: the confinement effect.</title>
        <authorList>
            <person name="Haro-Moreno J.M."/>
            <person name="Rodriguez-Valera F."/>
            <person name="Lopez-Perez M."/>
        </authorList>
    </citation>
    <scope>NUCLEOTIDE SEQUENCE [LARGE SCALE GENOMIC DNA]</scope>
    <source>
        <strain evidence="2">MED-G165</strain>
    </source>
</reference>
<keyword evidence="1" id="KW-1133">Transmembrane helix</keyword>
<accession>A0A520MRN0</accession>
<gene>
    <name evidence="2" type="ORF">EVA98_02270</name>
</gene>
<dbReference type="EMBL" id="SHBK01000024">
    <property type="protein sequence ID" value="RZO23867.1"/>
    <property type="molecule type" value="Genomic_DNA"/>
</dbReference>
<dbReference type="Proteomes" id="UP000316449">
    <property type="component" value="Unassembled WGS sequence"/>
</dbReference>
<dbReference type="InterPro" id="IPR025498">
    <property type="entry name" value="DUF4389"/>
</dbReference>
<evidence type="ECO:0000313" key="3">
    <source>
        <dbReference type="Proteomes" id="UP000316449"/>
    </source>
</evidence>
<keyword evidence="1" id="KW-0472">Membrane</keyword>
<dbReference type="AlphaFoldDB" id="A0A520MRN0"/>